<dbReference type="PANTHER" id="PTHR42749">
    <property type="entry name" value="CELL SHAPE-DETERMINING PROTEIN MREB"/>
    <property type="match status" value="1"/>
</dbReference>
<dbReference type="InterPro" id="IPR004753">
    <property type="entry name" value="MreB"/>
</dbReference>
<feature type="region of interest" description="Disordered" evidence="7">
    <location>
        <begin position="340"/>
        <end position="380"/>
    </location>
</feature>
<dbReference type="EMBL" id="JBHSZO010000008">
    <property type="protein sequence ID" value="MFC7218052.1"/>
    <property type="molecule type" value="Genomic_DNA"/>
</dbReference>
<keyword evidence="3" id="KW-0547">Nucleotide-binding</keyword>
<name>A0ABW2GGW1_9ACTN</name>
<dbReference type="Proteomes" id="UP001596413">
    <property type="component" value="Unassembled WGS sequence"/>
</dbReference>
<feature type="compositionally biased region" description="Basic and acidic residues" evidence="7">
    <location>
        <begin position="361"/>
        <end position="380"/>
    </location>
</feature>
<dbReference type="PANTHER" id="PTHR42749:SF1">
    <property type="entry name" value="CELL SHAPE-DETERMINING PROTEIN MREB"/>
    <property type="match status" value="1"/>
</dbReference>
<comment type="similarity">
    <text evidence="6">Belongs to the FtsA/MreB family.</text>
</comment>
<evidence type="ECO:0000256" key="6">
    <source>
        <dbReference type="ARBA" id="ARBA00023458"/>
    </source>
</evidence>
<gene>
    <name evidence="8" type="ORF">ACFQLX_07705</name>
</gene>
<protein>
    <submittedName>
        <fullName evidence="8">Rod shape-determining protein</fullName>
    </submittedName>
</protein>
<accession>A0ABW2GGW1</accession>
<evidence type="ECO:0000256" key="5">
    <source>
        <dbReference type="ARBA" id="ARBA00022960"/>
    </source>
</evidence>
<keyword evidence="4" id="KW-0067">ATP-binding</keyword>
<comment type="subcellular location">
    <subcellularLocation>
        <location evidence="1">Cytoplasm</location>
    </subcellularLocation>
</comment>
<evidence type="ECO:0000256" key="1">
    <source>
        <dbReference type="ARBA" id="ARBA00004496"/>
    </source>
</evidence>
<evidence type="ECO:0000256" key="4">
    <source>
        <dbReference type="ARBA" id="ARBA00022840"/>
    </source>
</evidence>
<keyword evidence="5" id="KW-0133">Cell shape</keyword>
<dbReference type="SUPFAM" id="SSF53067">
    <property type="entry name" value="Actin-like ATPase domain"/>
    <property type="match status" value="2"/>
</dbReference>
<organism evidence="8 9">
    <name type="scientific">Streptomyces polyrhachis</name>
    <dbReference type="NCBI Taxonomy" id="1282885"/>
    <lineage>
        <taxon>Bacteria</taxon>
        <taxon>Bacillati</taxon>
        <taxon>Actinomycetota</taxon>
        <taxon>Actinomycetes</taxon>
        <taxon>Kitasatosporales</taxon>
        <taxon>Streptomycetaceae</taxon>
        <taxon>Streptomyces</taxon>
    </lineage>
</organism>
<dbReference type="InterPro" id="IPR043129">
    <property type="entry name" value="ATPase_NBD"/>
</dbReference>
<dbReference type="Pfam" id="PF06723">
    <property type="entry name" value="MreB_Mbl"/>
    <property type="match status" value="1"/>
</dbReference>
<sequence length="380" mass="40424">MTISLEQLQRCTVAVDMGASRTRVYLRDIGLVVDEATAAAVNTRTGAIVAVGNQVEQMAGRTPDHIRVVRPVGAGGITDIEMAQRLLRQLVDHRVRRAWRFHPNLRAAACVPHESEPLVQRAVIDTLASLGARKVLLVDTLIAAGVGCGLPVEEAEGMMIVVCGAAMTQIAVLSMGSVVAAEKVMAGGAAVHRALAAHLRNRHELVVPAQHVRQVHRELSLALADEGAHQASVRGWDAVTGEVREVRVDAADAQAAADMPMLAVLDGIRAVLRRCPPDLVADVGVRGIVLAGGNATMPGFQTMLQRSVQLPVTVGERPDIASILGLGSLMDNRPVTACAAGLPEDERASRKAKRLSRRARRELAREEPESANREDASPVG</sequence>
<proteinExistence type="inferred from homology"/>
<dbReference type="InterPro" id="IPR056546">
    <property type="entry name" value="MreB_MamK-like"/>
</dbReference>
<dbReference type="Gene3D" id="3.30.420.40">
    <property type="match status" value="2"/>
</dbReference>
<evidence type="ECO:0000313" key="8">
    <source>
        <dbReference type="EMBL" id="MFC7218052.1"/>
    </source>
</evidence>
<feature type="compositionally biased region" description="Basic residues" evidence="7">
    <location>
        <begin position="350"/>
        <end position="360"/>
    </location>
</feature>
<evidence type="ECO:0000256" key="7">
    <source>
        <dbReference type="SAM" id="MobiDB-lite"/>
    </source>
</evidence>
<reference evidence="9" key="1">
    <citation type="journal article" date="2019" name="Int. J. Syst. Evol. Microbiol.">
        <title>The Global Catalogue of Microorganisms (GCM) 10K type strain sequencing project: providing services to taxonomists for standard genome sequencing and annotation.</title>
        <authorList>
            <consortium name="The Broad Institute Genomics Platform"/>
            <consortium name="The Broad Institute Genome Sequencing Center for Infectious Disease"/>
            <person name="Wu L."/>
            <person name="Ma J."/>
        </authorList>
    </citation>
    <scope>NUCLEOTIDE SEQUENCE [LARGE SCALE GENOMIC DNA]</scope>
    <source>
        <strain evidence="9">CGMCC 1.13681</strain>
    </source>
</reference>
<comment type="caution">
    <text evidence="8">The sequence shown here is derived from an EMBL/GenBank/DDBJ whole genome shotgun (WGS) entry which is preliminary data.</text>
</comment>
<evidence type="ECO:0000256" key="2">
    <source>
        <dbReference type="ARBA" id="ARBA00022490"/>
    </source>
</evidence>
<dbReference type="PRINTS" id="PR01652">
    <property type="entry name" value="SHAPEPROTEIN"/>
</dbReference>
<dbReference type="RefSeq" id="WP_386413338.1">
    <property type="nucleotide sequence ID" value="NZ_JBHSZO010000008.1"/>
</dbReference>
<keyword evidence="2" id="KW-0963">Cytoplasm</keyword>
<keyword evidence="9" id="KW-1185">Reference proteome</keyword>
<evidence type="ECO:0000313" key="9">
    <source>
        <dbReference type="Proteomes" id="UP001596413"/>
    </source>
</evidence>
<evidence type="ECO:0000256" key="3">
    <source>
        <dbReference type="ARBA" id="ARBA00022741"/>
    </source>
</evidence>